<evidence type="ECO:0000313" key="2">
    <source>
        <dbReference type="EMBL" id="CAK9041530.1"/>
    </source>
</evidence>
<feature type="non-terminal residue" evidence="2">
    <location>
        <position position="54"/>
    </location>
</feature>
<dbReference type="EMBL" id="CAXAMN010013677">
    <property type="protein sequence ID" value="CAK9041530.1"/>
    <property type="molecule type" value="Genomic_DNA"/>
</dbReference>
<dbReference type="Pfam" id="PF00485">
    <property type="entry name" value="PRK"/>
    <property type="match status" value="1"/>
</dbReference>
<dbReference type="Gene3D" id="3.40.50.300">
    <property type="entry name" value="P-loop containing nucleotide triphosphate hydrolases"/>
    <property type="match status" value="1"/>
</dbReference>
<accession>A0ABP0LQT5</accession>
<dbReference type="InterPro" id="IPR027417">
    <property type="entry name" value="P-loop_NTPase"/>
</dbReference>
<feature type="domain" description="Phosphoribulokinase/uridine kinase" evidence="1">
    <location>
        <begin position="3"/>
        <end position="52"/>
    </location>
</feature>
<evidence type="ECO:0000259" key="1">
    <source>
        <dbReference type="Pfam" id="PF00485"/>
    </source>
</evidence>
<comment type="caution">
    <text evidence="2">The sequence shown here is derived from an EMBL/GenBank/DDBJ whole genome shotgun (WGS) entry which is preliminary data.</text>
</comment>
<sequence>MGVQIEALKKGKAVYKPIYNHDTGNKDWDPPELIEPNKIMVFEGLHPIYDEKAP</sequence>
<dbReference type="Proteomes" id="UP001642484">
    <property type="component" value="Unassembled WGS sequence"/>
</dbReference>
<protein>
    <recommendedName>
        <fullName evidence="1">Phosphoribulokinase/uridine kinase domain-containing protein</fullName>
    </recommendedName>
</protein>
<gene>
    <name evidence="2" type="ORF">CCMP2556_LOCUS22253</name>
</gene>
<dbReference type="InterPro" id="IPR006083">
    <property type="entry name" value="PRK/URK"/>
</dbReference>
<proteinExistence type="predicted"/>
<name>A0ABP0LQT5_9DINO</name>
<organism evidence="2 3">
    <name type="scientific">Durusdinium trenchii</name>
    <dbReference type="NCBI Taxonomy" id="1381693"/>
    <lineage>
        <taxon>Eukaryota</taxon>
        <taxon>Sar</taxon>
        <taxon>Alveolata</taxon>
        <taxon>Dinophyceae</taxon>
        <taxon>Suessiales</taxon>
        <taxon>Symbiodiniaceae</taxon>
        <taxon>Durusdinium</taxon>
    </lineage>
</organism>
<keyword evidence="3" id="KW-1185">Reference proteome</keyword>
<reference evidence="2 3" key="1">
    <citation type="submission" date="2024-02" db="EMBL/GenBank/DDBJ databases">
        <authorList>
            <person name="Chen Y."/>
            <person name="Shah S."/>
            <person name="Dougan E. K."/>
            <person name="Thang M."/>
            <person name="Chan C."/>
        </authorList>
    </citation>
    <scope>NUCLEOTIDE SEQUENCE [LARGE SCALE GENOMIC DNA]</scope>
</reference>
<evidence type="ECO:0000313" key="3">
    <source>
        <dbReference type="Proteomes" id="UP001642484"/>
    </source>
</evidence>